<feature type="compositionally biased region" description="Polar residues" evidence="1">
    <location>
        <begin position="596"/>
        <end position="605"/>
    </location>
</feature>
<feature type="compositionally biased region" description="Basic residues" evidence="1">
    <location>
        <begin position="216"/>
        <end position="231"/>
    </location>
</feature>
<evidence type="ECO:0000256" key="1">
    <source>
        <dbReference type="SAM" id="MobiDB-lite"/>
    </source>
</evidence>
<comment type="caution">
    <text evidence="2">The sequence shown here is derived from an EMBL/GenBank/DDBJ whole genome shotgun (WGS) entry which is preliminary data.</text>
</comment>
<accession>A0A835BW98</accession>
<gene>
    <name evidence="2" type="ORF">HU200_027965</name>
</gene>
<proteinExistence type="predicted"/>
<evidence type="ECO:0000313" key="2">
    <source>
        <dbReference type="EMBL" id="KAF8713977.1"/>
    </source>
</evidence>
<organism evidence="2 3">
    <name type="scientific">Digitaria exilis</name>
    <dbReference type="NCBI Taxonomy" id="1010633"/>
    <lineage>
        <taxon>Eukaryota</taxon>
        <taxon>Viridiplantae</taxon>
        <taxon>Streptophyta</taxon>
        <taxon>Embryophyta</taxon>
        <taxon>Tracheophyta</taxon>
        <taxon>Spermatophyta</taxon>
        <taxon>Magnoliopsida</taxon>
        <taxon>Liliopsida</taxon>
        <taxon>Poales</taxon>
        <taxon>Poaceae</taxon>
        <taxon>PACMAD clade</taxon>
        <taxon>Panicoideae</taxon>
        <taxon>Panicodae</taxon>
        <taxon>Paniceae</taxon>
        <taxon>Anthephorinae</taxon>
        <taxon>Digitaria</taxon>
    </lineage>
</organism>
<feature type="compositionally biased region" description="Low complexity" evidence="1">
    <location>
        <begin position="296"/>
        <end position="318"/>
    </location>
</feature>
<protein>
    <submittedName>
        <fullName evidence="2">Uncharacterized protein</fullName>
    </submittedName>
</protein>
<feature type="compositionally biased region" description="Low complexity" evidence="1">
    <location>
        <begin position="189"/>
        <end position="199"/>
    </location>
</feature>
<feature type="region of interest" description="Disordered" evidence="1">
    <location>
        <begin position="189"/>
        <end position="237"/>
    </location>
</feature>
<feature type="region of interest" description="Disordered" evidence="1">
    <location>
        <begin position="255"/>
        <end position="320"/>
    </location>
</feature>
<dbReference type="EMBL" id="JACEFO010001739">
    <property type="protein sequence ID" value="KAF8713977.1"/>
    <property type="molecule type" value="Genomic_DNA"/>
</dbReference>
<evidence type="ECO:0000313" key="3">
    <source>
        <dbReference type="Proteomes" id="UP000636709"/>
    </source>
</evidence>
<dbReference type="AlphaFoldDB" id="A0A835BW98"/>
<feature type="region of interest" description="Disordered" evidence="1">
    <location>
        <begin position="582"/>
        <end position="605"/>
    </location>
</feature>
<feature type="compositionally biased region" description="Basic and acidic residues" evidence="1">
    <location>
        <begin position="277"/>
        <end position="295"/>
    </location>
</feature>
<dbReference type="Proteomes" id="UP000636709">
    <property type="component" value="Unassembled WGS sequence"/>
</dbReference>
<feature type="region of interest" description="Disordered" evidence="1">
    <location>
        <begin position="127"/>
        <end position="152"/>
    </location>
</feature>
<name>A0A835BW98_9POAL</name>
<sequence length="605" mass="65691">MGNYHTYLVFTSKLAKAVDAHTRERPRQGVDVAGRALDLLSFCRISYRAQPAKPDRQQAVLWASSTCDHHDCRRGPFLLVVYIGVGPASTRQMLRRGASRSPFNFPDGELGFATAIECKLYLWSRKDDSSKGGPTRPLARSRAGPAQQRASLHRAALTGGTHLSVTHRTVRLPPHASVAAVARFTRPAPRPRALAPGIATPAKPPRKPLEALAATHPRRGTRARSRQRHGGVTRFPPLPLAHAYKKLPTPQLEPNCSLGVYPLSATTENAKQRRRRGREEEEGSRRKERGGEGPPRRGNPGAELNRTSTTPSPGTASPRHCANVTLPCLFLLEPVGEPNSVETRLDSSPMRSPEFMPSRSAAARRTSSTLAHAHTRASSRGTGLPDNRGLLGLAAAMARERTHPRPHEHMHTHTRTARAQARSRAAPATRHCLARPASLPRPPRALPPRRTALVPRLASLPSLEHCTANAHARRAVASRASRTPVRRFVEHVARRAAAPDPVDAVQVSRTHGSRWTAPTRAVAPCRVADRRGPLPRGPTCQVDSVVMTSAGPTLTSSLPDPSADQGRVARSGAATCRQLIEDPAEDFDNYPHSPGSRPSNLLNAH</sequence>
<keyword evidence="3" id="KW-1185">Reference proteome</keyword>
<reference evidence="2" key="1">
    <citation type="submission" date="2020-07" db="EMBL/GenBank/DDBJ databases">
        <title>Genome sequence and genetic diversity analysis of an under-domesticated orphan crop, white fonio (Digitaria exilis).</title>
        <authorList>
            <person name="Bennetzen J.L."/>
            <person name="Chen S."/>
            <person name="Ma X."/>
            <person name="Wang X."/>
            <person name="Yssel A.E.J."/>
            <person name="Chaluvadi S.R."/>
            <person name="Johnson M."/>
            <person name="Gangashetty P."/>
            <person name="Hamidou F."/>
            <person name="Sanogo M.D."/>
            <person name="Zwaenepoel A."/>
            <person name="Wallace J."/>
            <person name="Van De Peer Y."/>
            <person name="Van Deynze A."/>
        </authorList>
    </citation>
    <scope>NUCLEOTIDE SEQUENCE</scope>
    <source>
        <tissue evidence="2">Leaves</tissue>
    </source>
</reference>